<dbReference type="CDD" id="cd16439">
    <property type="entry name" value="beta_Kdo_transferase_KpsC_2"/>
    <property type="match status" value="1"/>
</dbReference>
<dbReference type="RefSeq" id="WP_094325823.1">
    <property type="nucleotide sequence ID" value="NZ_CP022347.1"/>
</dbReference>
<evidence type="ECO:0000313" key="1">
    <source>
        <dbReference type="EMBL" id="ASQ31014.1"/>
    </source>
</evidence>
<dbReference type="Proteomes" id="UP000201169">
    <property type="component" value="Chromosome"/>
</dbReference>
<name>A0A222MY03_9BACT</name>
<dbReference type="AlphaFoldDB" id="A0A222MY03"/>
<gene>
    <name evidence="1" type="primary">kpsC</name>
    <name evidence="1" type="ORF">CAV_1394</name>
</gene>
<dbReference type="OrthoDB" id="543755at2"/>
<dbReference type="GO" id="GO:0015774">
    <property type="term" value="P:polysaccharide transport"/>
    <property type="evidence" value="ECO:0007669"/>
    <property type="project" value="InterPro"/>
</dbReference>
<dbReference type="GO" id="GO:0000271">
    <property type="term" value="P:polysaccharide biosynthetic process"/>
    <property type="evidence" value="ECO:0007669"/>
    <property type="project" value="InterPro"/>
</dbReference>
<sequence length="683" mass="79417">MGKFYTSSRRLIKTVKNFYEAEFYTAFKNITSDDIFLGWGRKKSGCKAVELAKKHGAKFLLLEDGLLRSLNLGFESLETFSIVSDDIGIYYDSTKASKLEYILNTYEFDEDILKRARQAIKLIKTYKISKYNNNKKVPKNLFKDDEKRVLIITQANNDYSLKYGQALQFNTLDMIQKAKEENNAKVYVKIHPDVLSGKKELDFDIKKLPSDVGILSENFNPIELLKYFHKVYTKTSTMGFEALIMGVDCVCYGMPFYAGWGLTTDMLKCDRRVKKRSVEELFAAFYLLYASYYNPYADKKSDIFDTIKTLHKYKNIENFNSNTLFFVNFTLWKRSFVRDFFKAKSNKIVFVSKVEDLKKFKIDKNDKILVWGALIKDEEIKKYLDKDVKIHRVEDGFVRSVFLGSDLTRAYSLVVDSKGLYMDSTRPSDLEDILQKHEFSKELLQRAKEARKNVVEHKFSKYNEAKYYEFSKDKTKGKKVILVPAQVEDDASVLLSSCEIKYLELIKILREKEPNAYILYKIHPDVLSGNRQGLKDEKLILKYCDEIIKEASIHSCLELASEVHTISSTVGFEALLREKKVFAYGMPFYAGWGLTTDMLQCDRRTRKLSLDELVAGVLLIYPRYINAKTKHLCEFESAFSSMLELRDRYLNDKCFAYANTLRNFALRKARRGYEKLAKSGLWN</sequence>
<dbReference type="EMBL" id="CP022347">
    <property type="protein sequence ID" value="ASQ31014.1"/>
    <property type="molecule type" value="Genomic_DNA"/>
</dbReference>
<reference evidence="1 2" key="1">
    <citation type="submission" date="2017-07" db="EMBL/GenBank/DDBJ databases">
        <title>Analysis of two Campylobacter avium genomes and identification of a novel hippuricase gene.</title>
        <authorList>
            <person name="Miller W.G."/>
            <person name="Chapman M.H."/>
            <person name="Yee E."/>
            <person name="Revez J."/>
            <person name="Bono J.L."/>
            <person name="Rossi M."/>
        </authorList>
    </citation>
    <scope>NUCLEOTIDE SEQUENCE [LARGE SCALE GENOMIC DNA]</scope>
    <source>
        <strain evidence="1 2">LMG 24591</strain>
    </source>
</reference>
<keyword evidence="2" id="KW-1185">Reference proteome</keyword>
<dbReference type="Pfam" id="PF05159">
    <property type="entry name" value="Capsule_synth"/>
    <property type="match status" value="2"/>
</dbReference>
<organism evidence="1 2">
    <name type="scientific">Campylobacter avium LMG 24591</name>
    <dbReference type="NCBI Taxonomy" id="522484"/>
    <lineage>
        <taxon>Bacteria</taxon>
        <taxon>Pseudomonadati</taxon>
        <taxon>Campylobacterota</taxon>
        <taxon>Epsilonproteobacteria</taxon>
        <taxon>Campylobacterales</taxon>
        <taxon>Campylobacteraceae</taxon>
        <taxon>Campylobacter</taxon>
    </lineage>
</organism>
<proteinExistence type="predicted"/>
<dbReference type="CDD" id="cd16440">
    <property type="entry name" value="beta_Kdo_transferase_KpsC_1"/>
    <property type="match status" value="1"/>
</dbReference>
<protein>
    <submittedName>
        <fullName evidence="1">Capsular polysaccharide export protein (Two domain)</fullName>
    </submittedName>
</protein>
<dbReference type="KEGG" id="cavi:CAV_1394"/>
<dbReference type="InterPro" id="IPR007833">
    <property type="entry name" value="Capsule_polysaccharide_synth"/>
</dbReference>
<accession>A0A222MY03</accession>
<evidence type="ECO:0000313" key="2">
    <source>
        <dbReference type="Proteomes" id="UP000201169"/>
    </source>
</evidence>